<comment type="caution">
    <text evidence="1">The sequence shown here is derived from an EMBL/GenBank/DDBJ whole genome shotgun (WGS) entry which is preliminary data.</text>
</comment>
<evidence type="ECO:0000313" key="2">
    <source>
        <dbReference type="Proteomes" id="UP000319424"/>
    </source>
</evidence>
<dbReference type="EMBL" id="VJXW01000032">
    <property type="protein sequence ID" value="TRW22248.1"/>
    <property type="molecule type" value="Genomic_DNA"/>
</dbReference>
<organism evidence="1 2">
    <name type="scientific">Criibacterium bergeronii</name>
    <dbReference type="NCBI Taxonomy" id="1871336"/>
    <lineage>
        <taxon>Bacteria</taxon>
        <taxon>Bacillati</taxon>
        <taxon>Bacillota</taxon>
        <taxon>Clostridia</taxon>
        <taxon>Peptostreptococcales</taxon>
        <taxon>Filifactoraceae</taxon>
        <taxon>Criibacterium</taxon>
    </lineage>
</organism>
<dbReference type="Proteomes" id="UP000319424">
    <property type="component" value="Unassembled WGS sequence"/>
</dbReference>
<accession>A0A552UVJ2</accession>
<sequence>MINEEVTGKTIAIVRKGSITSTKAILKLMKKLLEESVKKGKSFKEFVDDKTPTSVKDLVKKGKVETLELNDVDFKNLKKTLKKDGVKFSIKKDLTNGNNIIFFQAKDEKVMQQAFKNAVEKFAQKGKKRESVIDKLNHFKEKVKNAPQKDKVKEKHQEQSL</sequence>
<protein>
    <submittedName>
        <fullName evidence="1">PcfB family protein</fullName>
    </submittedName>
</protein>
<gene>
    <name evidence="1" type="ORF">FL857_11570</name>
</gene>
<dbReference type="InterPro" id="IPR024234">
    <property type="entry name" value="DUF3801"/>
</dbReference>
<dbReference type="AlphaFoldDB" id="A0A552UVJ2"/>
<evidence type="ECO:0000313" key="1">
    <source>
        <dbReference type="EMBL" id="TRW22248.1"/>
    </source>
</evidence>
<name>A0A552UVJ2_9FIRM</name>
<dbReference type="RefSeq" id="WP_144398922.1">
    <property type="nucleotide sequence ID" value="NZ_VJXW01000032.1"/>
</dbReference>
<proteinExistence type="predicted"/>
<reference evidence="1 2" key="1">
    <citation type="submission" date="2019-07" db="EMBL/GenBank/DDBJ databases">
        <title>Criibacterium bergeronii gen. nov., sp. nov. isolated from human clinical samples.</title>
        <authorList>
            <person name="Maheux A.F."/>
            <person name="Boudreau D.K."/>
            <person name="Berube E."/>
            <person name="Brodeur S."/>
            <person name="Bernard K.A."/>
            <person name="Abed J.Y."/>
            <person name="Ducrey E."/>
            <person name="Guay E.F."/>
            <person name="Raymond F."/>
            <person name="Corbeil J."/>
            <person name="Domingo M.-C."/>
            <person name="Roy P.H."/>
            <person name="Boissinot M."/>
            <person name="Tocheva E.I."/>
            <person name="Omar R.F."/>
        </authorList>
    </citation>
    <scope>NUCLEOTIDE SEQUENCE [LARGE SCALE GENOMIC DNA]</scope>
    <source>
        <strain evidence="1 2">CCRI-24246</strain>
    </source>
</reference>
<dbReference type="Pfam" id="PF12687">
    <property type="entry name" value="DUF3801"/>
    <property type="match status" value="1"/>
</dbReference>
<dbReference type="OrthoDB" id="9811478at2"/>